<dbReference type="EMBL" id="NQVN01000018">
    <property type="protein sequence ID" value="PIO97377.1"/>
    <property type="molecule type" value="Genomic_DNA"/>
</dbReference>
<name>A0A2G9WRN1_9HYPH</name>
<comment type="caution">
    <text evidence="2">The sequence shown here is derived from an EMBL/GenBank/DDBJ whole genome shotgun (WGS) entry which is preliminary data.</text>
</comment>
<reference evidence="2 3" key="1">
    <citation type="submission" date="2017-08" db="EMBL/GenBank/DDBJ databases">
        <title>Pleomorphomonas carboxidotrophicus sp. nov., a new mesophilic hydrogenogenic carboxidotroph.</title>
        <authorList>
            <person name="Esquivel-Elizondo S."/>
            <person name="Krajmalnik-Brown R."/>
            <person name="Maldonado J."/>
        </authorList>
    </citation>
    <scope>NUCLEOTIDE SEQUENCE [LARGE SCALE GENOMIC DNA]</scope>
    <source>
        <strain evidence="2 3">SVCO-16</strain>
    </source>
</reference>
<dbReference type="RefSeq" id="WP_100082334.1">
    <property type="nucleotide sequence ID" value="NZ_NQVN01000018.1"/>
</dbReference>
<sequence length="266" mass="29028">MTTFTQLQLEAIAGALGDTPGGLTDDEISSLLEGASLAAPDAGLAMRQRLINAFADVQTTRNDRTHILAFICTVMKPERFAQEPERFELMRLSVNRALALAGLMVSEEGKLEAMRAATKLSEASKRARELRADLTYRGGHPEVMRFCQQELLADNYFPVVLEAAKGIADKIRHRAGLTDGEPDLVERAFGGNPPLLAVNGLANESQASEQKGFASLIRGVLGMFRDPAANEAAAHWHMTKQDAEDLLGLISLIHRRIDTATVPHRM</sequence>
<feature type="domain" description="Conserved hypothetical protein CHP02391" evidence="1">
    <location>
        <begin position="139"/>
        <end position="257"/>
    </location>
</feature>
<protein>
    <submittedName>
        <fullName evidence="2">TIGR02391 family protein</fullName>
    </submittedName>
</protein>
<evidence type="ECO:0000313" key="2">
    <source>
        <dbReference type="EMBL" id="PIO97377.1"/>
    </source>
</evidence>
<organism evidence="2 3">
    <name type="scientific">Pleomorphomonas carboxyditropha</name>
    <dbReference type="NCBI Taxonomy" id="2023338"/>
    <lineage>
        <taxon>Bacteria</taxon>
        <taxon>Pseudomonadati</taxon>
        <taxon>Pseudomonadota</taxon>
        <taxon>Alphaproteobacteria</taxon>
        <taxon>Hyphomicrobiales</taxon>
        <taxon>Pleomorphomonadaceae</taxon>
        <taxon>Pleomorphomonas</taxon>
    </lineage>
</organism>
<dbReference type="NCBIfam" id="TIGR02391">
    <property type="entry name" value="hypoth_ymh"/>
    <property type="match status" value="1"/>
</dbReference>
<gene>
    <name evidence="2" type="ORF">CJ014_20330</name>
</gene>
<accession>A0A2G9WRN1</accession>
<evidence type="ECO:0000313" key="3">
    <source>
        <dbReference type="Proteomes" id="UP000231070"/>
    </source>
</evidence>
<keyword evidence="3" id="KW-1185">Reference proteome</keyword>
<evidence type="ECO:0000259" key="1">
    <source>
        <dbReference type="Pfam" id="PF09509"/>
    </source>
</evidence>
<proteinExistence type="predicted"/>
<dbReference type="Proteomes" id="UP000231070">
    <property type="component" value="Unassembled WGS sequence"/>
</dbReference>
<dbReference type="InterPro" id="IPR012654">
    <property type="entry name" value="CHP02391"/>
</dbReference>
<dbReference type="Pfam" id="PF09509">
    <property type="entry name" value="Hypoth_Ymh"/>
    <property type="match status" value="1"/>
</dbReference>
<dbReference type="OrthoDB" id="1863356at2"/>
<dbReference type="AlphaFoldDB" id="A0A2G9WRN1"/>